<dbReference type="RefSeq" id="XP_029231616.1">
    <property type="nucleotide sequence ID" value="XM_029368311.1"/>
</dbReference>
<feature type="coiled-coil region" evidence="1">
    <location>
        <begin position="707"/>
        <end position="793"/>
    </location>
</feature>
<keyword evidence="1" id="KW-0175">Coiled coil</keyword>
<dbReference type="EMBL" id="MKKU01000043">
    <property type="protein sequence ID" value="RNF26410.1"/>
    <property type="molecule type" value="Genomic_DNA"/>
</dbReference>
<reference evidence="3 4" key="1">
    <citation type="journal article" date="2018" name="BMC Genomics">
        <title>Genomic comparison of Trypanosoma conorhini and Trypanosoma rangeli to Trypanosoma cruzi strains of high and low virulence.</title>
        <authorList>
            <person name="Bradwell K.R."/>
            <person name="Koparde V.N."/>
            <person name="Matveyev A.V."/>
            <person name="Serrano M.G."/>
            <person name="Alves J.M."/>
            <person name="Parikh H."/>
            <person name="Huang B."/>
            <person name="Lee V."/>
            <person name="Espinosa-Alvarez O."/>
            <person name="Ortiz P.A."/>
            <person name="Costa-Martins A.G."/>
            <person name="Teixeira M.M."/>
            <person name="Buck G.A."/>
        </authorList>
    </citation>
    <scope>NUCLEOTIDE SEQUENCE [LARGE SCALE GENOMIC DNA]</scope>
    <source>
        <strain evidence="3 4">025E</strain>
    </source>
</reference>
<feature type="region of interest" description="Disordered" evidence="2">
    <location>
        <begin position="161"/>
        <end position="191"/>
    </location>
</feature>
<dbReference type="OrthoDB" id="247078at2759"/>
<dbReference type="AlphaFoldDB" id="A0A3R7PJW1"/>
<dbReference type="Proteomes" id="UP000284403">
    <property type="component" value="Unassembled WGS sequence"/>
</dbReference>
<dbReference type="GeneID" id="40314984"/>
<proteinExistence type="predicted"/>
<sequence length="1106" mass="122711">MQADVGVSDWETRPFDVVQPMICETIRRLDEAVGRPPFPNPSTEQCRSLAQSLVHMLRHTQNSGHMIALAEAPEVNMTFPVLCASLKNGSEGQKPCPVLLELLLEALTYVHALSLYPLQTTLKDAREVLPKSPVTFKLFTLTGAMEVDTMRFFLGMSPPAKVEPKERKPLKGNHRAAGRKPNLSLNTHGNPKEGVTAVSSEMLNAALDMVFPPDCTELLLSLFNTPAKFQQVIGTDSELAARVLGVYGDYLLPTLRPLTLLHSLDASLLDVFVDVVQMHGERMTLLTESVFTRVPLLEWGPERLSGLLRCCVDRNVRHEGAFASLVVYVFLYKLLVLWGETQSLPLLTVEEEAKLWVSVLKVVQMLSLNVGAVPTGEVEQVVQPLSVLAEFVRRRYMITELREVASAVPHAAVRPVLEMLAASPAGREKSMPAPPAGSGGGGGNKKKGGRHSSSSGNNNNKDRASASSSRADALDYFSKCIADSFALLFCLTPPSAVEADACTPECIVESLAAQLLQIAECGDGNVPRARTWESYLNLLLSILSPWKDAAHATWMGQRTLSALRSAMAATRRLECCGIIAQRMPDVFAPPRWTPSDYKALLETWLRGVSRVDGFYAPAAPLTPTEYVESVLRLLGDDRRRELVQLLLGAEELAGALIPALQKALTEERADNPAEMVVTTTAAATGRRGFRQLQDELLSTAELRAKAMAEHKQRADEAKKRQLLAEAQRNEAVMVRSKAFEEEQRKLRCMKDEELQCISRLREEREKESEERRVKELQNRLERREKAAAILQEMSAKTKAERLTEQRERLLRYRERVAMDSRISTFLEHLRLTPSRIMHLLATLRPHLQGMTYDDVLEFVVTGNRKVPSDLLAVDEQKNKLCRDGNARAGEATRSEEEKLSYFADEGPTFWDSVMQLVARQSGDKTRDNHVVAGEEEGEGALPSESYGLSFHRSVSAVLDLFDYTMGASETLPEPLPSLNVRGASRVLEKEALTGTGFGNGREALLACQRRGLCVVRDNLCTLTPLGFRYHYPFHDPEQTLGVQLARRRDKARAMMADRQCADVGDDAGEEEEEEDDEDALVTGEAYDEAMTSFAEDNMVCFADEIV</sequence>
<evidence type="ECO:0000256" key="1">
    <source>
        <dbReference type="SAM" id="Coils"/>
    </source>
</evidence>
<feature type="compositionally biased region" description="Acidic residues" evidence="2">
    <location>
        <begin position="1063"/>
        <end position="1079"/>
    </location>
</feature>
<gene>
    <name evidence="3" type="ORF">Tco025E_01373</name>
</gene>
<keyword evidence="4" id="KW-1185">Reference proteome</keyword>
<protein>
    <submittedName>
        <fullName evidence="3">Uncharacterized protein</fullName>
    </submittedName>
</protein>
<evidence type="ECO:0000313" key="3">
    <source>
        <dbReference type="EMBL" id="RNF26410.1"/>
    </source>
</evidence>
<evidence type="ECO:0000256" key="2">
    <source>
        <dbReference type="SAM" id="MobiDB-lite"/>
    </source>
</evidence>
<evidence type="ECO:0000313" key="4">
    <source>
        <dbReference type="Proteomes" id="UP000284403"/>
    </source>
</evidence>
<feature type="compositionally biased region" description="Low complexity" evidence="2">
    <location>
        <begin position="451"/>
        <end position="465"/>
    </location>
</feature>
<accession>A0A3R7PJW1</accession>
<organism evidence="3 4">
    <name type="scientific">Trypanosoma conorhini</name>
    <dbReference type="NCBI Taxonomy" id="83891"/>
    <lineage>
        <taxon>Eukaryota</taxon>
        <taxon>Discoba</taxon>
        <taxon>Euglenozoa</taxon>
        <taxon>Kinetoplastea</taxon>
        <taxon>Metakinetoplastina</taxon>
        <taxon>Trypanosomatida</taxon>
        <taxon>Trypanosomatidae</taxon>
        <taxon>Trypanosoma</taxon>
    </lineage>
</organism>
<feature type="region of interest" description="Disordered" evidence="2">
    <location>
        <begin position="424"/>
        <end position="465"/>
    </location>
</feature>
<feature type="region of interest" description="Disordered" evidence="2">
    <location>
        <begin position="1058"/>
        <end position="1080"/>
    </location>
</feature>
<name>A0A3R7PJW1_9TRYP</name>
<comment type="caution">
    <text evidence="3">The sequence shown here is derived from an EMBL/GenBank/DDBJ whole genome shotgun (WGS) entry which is preliminary data.</text>
</comment>